<dbReference type="SUPFAM" id="SSF48576">
    <property type="entry name" value="Terpenoid synthases"/>
    <property type="match status" value="1"/>
</dbReference>
<dbReference type="GO" id="GO:0034009">
    <property type="term" value="F:isoprene synthase activity"/>
    <property type="evidence" value="ECO:0007669"/>
    <property type="project" value="UniProtKB-EC"/>
</dbReference>
<dbReference type="SFLD" id="SFLDG01019">
    <property type="entry name" value="Terpene_Cyclase_Like_1_C_Termi"/>
    <property type="match status" value="1"/>
</dbReference>
<evidence type="ECO:0000256" key="1">
    <source>
        <dbReference type="ARBA" id="ARBA00001946"/>
    </source>
</evidence>
<dbReference type="FunFam" id="1.10.600.10:FF:000007">
    <property type="entry name" value="Isoprene synthase, chloroplastic"/>
    <property type="match status" value="1"/>
</dbReference>
<dbReference type="SFLD" id="SFLDS00005">
    <property type="entry name" value="Isoprenoid_Synthase_Type_I"/>
    <property type="match status" value="1"/>
</dbReference>
<dbReference type="FunFam" id="1.50.10.130:FF:000001">
    <property type="entry name" value="Isoprene synthase, chloroplastic"/>
    <property type="match status" value="1"/>
</dbReference>
<evidence type="ECO:0000259" key="8">
    <source>
        <dbReference type="Pfam" id="PF03936"/>
    </source>
</evidence>
<keyword evidence="3" id="KW-0460">Magnesium</keyword>
<dbReference type="Gene3D" id="1.50.10.130">
    <property type="entry name" value="Terpene synthase, N-terminal domain"/>
    <property type="match status" value="1"/>
</dbReference>
<dbReference type="InterPro" id="IPR001906">
    <property type="entry name" value="Terpene_synth_N"/>
</dbReference>
<dbReference type="EC" id="4.2.3.27" evidence="5"/>
<proteinExistence type="predicted"/>
<feature type="domain" description="Terpene synthase N-terminal" evidence="7">
    <location>
        <begin position="83"/>
        <end position="234"/>
    </location>
</feature>
<dbReference type="EMBL" id="CAADRP010001741">
    <property type="protein sequence ID" value="VFU50770.1"/>
    <property type="molecule type" value="Genomic_DNA"/>
</dbReference>
<comment type="cofactor">
    <cofactor evidence="1">
        <name>Mg(2+)</name>
        <dbReference type="ChEBI" id="CHEBI:18420"/>
    </cofactor>
</comment>
<dbReference type="InterPro" id="IPR008930">
    <property type="entry name" value="Terpenoid_cyclase/PrenylTrfase"/>
</dbReference>
<dbReference type="PANTHER" id="PTHR31225">
    <property type="entry name" value="OS04G0344100 PROTEIN-RELATED"/>
    <property type="match status" value="1"/>
</dbReference>
<dbReference type="CDD" id="cd00684">
    <property type="entry name" value="Terpene_cyclase_plant_C1"/>
    <property type="match status" value="1"/>
</dbReference>
<reference evidence="9" key="1">
    <citation type="submission" date="2019-03" db="EMBL/GenBank/DDBJ databases">
        <authorList>
            <person name="Mank J."/>
            <person name="Almeida P."/>
        </authorList>
    </citation>
    <scope>NUCLEOTIDE SEQUENCE</scope>
    <source>
        <strain evidence="9">78183</strain>
    </source>
</reference>
<dbReference type="Pfam" id="PF03936">
    <property type="entry name" value="Terpene_synth_C"/>
    <property type="match status" value="1"/>
</dbReference>
<dbReference type="InterPro" id="IPR034741">
    <property type="entry name" value="Terpene_cyclase-like_1_C"/>
</dbReference>
<accession>A0A6N2MA67</accession>
<name>A0A6N2MA67_SALVM</name>
<organism evidence="9">
    <name type="scientific">Salix viminalis</name>
    <name type="common">Common osier</name>
    <name type="synonym">Basket willow</name>
    <dbReference type="NCBI Taxonomy" id="40686"/>
    <lineage>
        <taxon>Eukaryota</taxon>
        <taxon>Viridiplantae</taxon>
        <taxon>Streptophyta</taxon>
        <taxon>Embryophyta</taxon>
        <taxon>Tracheophyta</taxon>
        <taxon>Spermatophyta</taxon>
        <taxon>Magnoliopsida</taxon>
        <taxon>eudicotyledons</taxon>
        <taxon>Gunneridae</taxon>
        <taxon>Pentapetalae</taxon>
        <taxon>rosids</taxon>
        <taxon>fabids</taxon>
        <taxon>Malpighiales</taxon>
        <taxon>Salicaceae</taxon>
        <taxon>Saliceae</taxon>
        <taxon>Salix</taxon>
    </lineage>
</organism>
<evidence type="ECO:0000313" key="9">
    <source>
        <dbReference type="EMBL" id="VFU50770.1"/>
    </source>
</evidence>
<gene>
    <name evidence="9" type="ORF">SVIM_LOCUS339452</name>
</gene>
<keyword evidence="2" id="KW-0479">Metal-binding</keyword>
<dbReference type="InterPro" id="IPR044814">
    <property type="entry name" value="Terpene_cyclase_plant_C1"/>
</dbReference>
<dbReference type="SUPFAM" id="SSF48239">
    <property type="entry name" value="Terpenoid cyclases/Protein prenyltransferases"/>
    <property type="match status" value="1"/>
</dbReference>
<evidence type="ECO:0000259" key="7">
    <source>
        <dbReference type="Pfam" id="PF01397"/>
    </source>
</evidence>
<dbReference type="InterPro" id="IPR008949">
    <property type="entry name" value="Isoprenoid_synthase_dom_sf"/>
</dbReference>
<dbReference type="InterPro" id="IPR036965">
    <property type="entry name" value="Terpene_synth_N_sf"/>
</dbReference>
<evidence type="ECO:0000256" key="4">
    <source>
        <dbReference type="ARBA" id="ARBA00023239"/>
    </source>
</evidence>
<evidence type="ECO:0000256" key="6">
    <source>
        <dbReference type="ARBA" id="ARBA00067923"/>
    </source>
</evidence>
<evidence type="ECO:0000256" key="3">
    <source>
        <dbReference type="ARBA" id="ARBA00022842"/>
    </source>
</evidence>
<dbReference type="GO" id="GO:0016102">
    <property type="term" value="P:diterpenoid biosynthetic process"/>
    <property type="evidence" value="ECO:0007669"/>
    <property type="project" value="InterPro"/>
</dbReference>
<dbReference type="AlphaFoldDB" id="A0A6N2MA67"/>
<dbReference type="PANTHER" id="PTHR31225:SF244">
    <property type="entry name" value="1,8-CINEOLE SYNTHASE 1, CHLOROPLASTIC-RELATED"/>
    <property type="match status" value="1"/>
</dbReference>
<dbReference type="GO" id="GO:0000287">
    <property type="term" value="F:magnesium ion binding"/>
    <property type="evidence" value="ECO:0007669"/>
    <property type="project" value="InterPro"/>
</dbReference>
<dbReference type="GO" id="GO:0120251">
    <property type="term" value="P:hydrocarbon biosynthetic process"/>
    <property type="evidence" value="ECO:0007669"/>
    <property type="project" value="UniProtKB-ARBA"/>
</dbReference>
<protein>
    <recommendedName>
        <fullName evidence="6">Isoprene synthase, chloroplastic</fullName>
        <ecNumber evidence="5">4.2.3.27</ecNumber>
    </recommendedName>
</protein>
<keyword evidence="4" id="KW-0456">Lyase</keyword>
<feature type="domain" description="Terpene synthase metal-binding" evidence="8">
    <location>
        <begin position="286"/>
        <end position="515"/>
    </location>
</feature>
<dbReference type="InterPro" id="IPR005630">
    <property type="entry name" value="Terpene_synthase_metal-bd"/>
</dbReference>
<dbReference type="Gene3D" id="1.10.600.10">
    <property type="entry name" value="Farnesyl Diphosphate Synthase"/>
    <property type="match status" value="1"/>
</dbReference>
<sequence length="635" mass="73869">MALYQLATFPVSTVIKLTFPRSSSLGLSRNGQVRCMVATESCDKSIARRSGNYPTPFLDHEFLQSLTSGYVVLSRPSFLPRMLAYTVRNMLENPLTALGQLELIDYLQRLGLAYQFEQEIKSILESRWNDYQNDNRDMKEDLYATSVDFRLLRQHGYNVPQDVFNSFKDEQGNFKNCLREDIKGLLNLYEASYYLVNGESVLEEARDFARKHLKEYSEEQNEDHHLSKLVTHSLELPLHWRMLRMEARWFIDAFGRKKDMNRVLLDFAELDFNMVQAKYQDDMRHASRDRLLENSLWTVGILFEPQFEYYRKMETRVNALITALDDVYDVYGTLEELEVFTDVIERWNVNALDQLPYIMKISFFSLFQTINGIGYDILKEQGLNVVPSLKKLWVDLCRAYLKEAKWYYSGYTPSLQEYLDNAWLTSSGQVILAHAFLLVTNHLTEEAISCCMEYPHIIRYSSMILRLVNDLGTSSDEIARGDIPKSIQCYMHETGATEEEAREHIQYLIYETWKKLNEERWKPHPFSQKFMGIPMNLARIALCFYEEGDGYGVQDLETRGRLASLIVKPIPLRDISHSNGIGNLSATIFPGSQLTRLQLVTVKRFFSLQVGSYSNNSGKCFSKFKKGRLYVFIDK</sequence>
<dbReference type="InterPro" id="IPR050148">
    <property type="entry name" value="Terpene_synthase-like"/>
</dbReference>
<evidence type="ECO:0000256" key="5">
    <source>
        <dbReference type="ARBA" id="ARBA00066664"/>
    </source>
</evidence>
<evidence type="ECO:0000256" key="2">
    <source>
        <dbReference type="ARBA" id="ARBA00022723"/>
    </source>
</evidence>
<dbReference type="Pfam" id="PF01397">
    <property type="entry name" value="Terpene_synth"/>
    <property type="match status" value="1"/>
</dbReference>